<evidence type="ECO:0000313" key="4">
    <source>
        <dbReference type="Proteomes" id="UP000518206"/>
    </source>
</evidence>
<dbReference type="AlphaFoldDB" id="A0A7W4UH68"/>
<dbReference type="NCBIfam" id="TIGR01552">
    <property type="entry name" value="phd_fam"/>
    <property type="match status" value="1"/>
</dbReference>
<dbReference type="Gene3D" id="3.40.1620.10">
    <property type="entry name" value="YefM-like domain"/>
    <property type="match status" value="1"/>
</dbReference>
<organism evidence="3 4">
    <name type="scientific">Cellulomonas cellasea</name>
    <dbReference type="NCBI Taxonomy" id="43670"/>
    <lineage>
        <taxon>Bacteria</taxon>
        <taxon>Bacillati</taxon>
        <taxon>Actinomycetota</taxon>
        <taxon>Actinomycetes</taxon>
        <taxon>Micrococcales</taxon>
        <taxon>Cellulomonadaceae</taxon>
        <taxon>Cellulomonas</taxon>
    </lineage>
</organism>
<feature type="region of interest" description="Disordered" evidence="2">
    <location>
        <begin position="214"/>
        <end position="239"/>
    </location>
</feature>
<name>A0A7W4UH68_9CELL</name>
<dbReference type="RefSeq" id="WP_183296884.1">
    <property type="nucleotide sequence ID" value="NZ_JACHVX010000004.1"/>
</dbReference>
<evidence type="ECO:0000313" key="3">
    <source>
        <dbReference type="EMBL" id="MBB2924096.1"/>
    </source>
</evidence>
<dbReference type="InterPro" id="IPR036165">
    <property type="entry name" value="YefM-like_sf"/>
</dbReference>
<reference evidence="3 4" key="1">
    <citation type="submission" date="2020-08" db="EMBL/GenBank/DDBJ databases">
        <title>The Agave Microbiome: Exploring the role of microbial communities in plant adaptations to desert environments.</title>
        <authorList>
            <person name="Partida-Martinez L.P."/>
        </authorList>
    </citation>
    <scope>NUCLEOTIDE SEQUENCE [LARGE SCALE GENOMIC DNA]</scope>
    <source>
        <strain evidence="3 4">RAS26</strain>
    </source>
</reference>
<reference evidence="3 4" key="2">
    <citation type="submission" date="2020-08" db="EMBL/GenBank/DDBJ databases">
        <authorList>
            <person name="Partida-Martinez L."/>
            <person name="Huntemann M."/>
            <person name="Clum A."/>
            <person name="Wang J."/>
            <person name="Palaniappan K."/>
            <person name="Ritter S."/>
            <person name="Chen I.-M."/>
            <person name="Stamatis D."/>
            <person name="Reddy T."/>
            <person name="O'Malley R."/>
            <person name="Daum C."/>
            <person name="Shapiro N."/>
            <person name="Ivanova N."/>
            <person name="Kyrpides N."/>
            <person name="Woyke T."/>
        </authorList>
    </citation>
    <scope>NUCLEOTIDE SEQUENCE [LARGE SCALE GENOMIC DNA]</scope>
    <source>
        <strain evidence="3 4">RAS26</strain>
    </source>
</reference>
<sequence>MASESGGASAAGSVPVSVHLAQGATVRLQTAEEQDDLFDEALVQALFRVGLAVPAAVDARPGSPMPRLVLDGDARFLVGAYDLGPERGLEVVARGVHRAIDAALRDHRQRAAEEVEADPTPSPLIEYDPPDGEAEVAIEMEDVPASLTDLLDRVDEGRHVVLTERGKRVAVVVSWRWYSLQRERLACASAAYWKAWRTGTFDATGYALEVLAARAPSDGPDPSHRADSSEGGADHGDSH</sequence>
<feature type="compositionally biased region" description="Basic and acidic residues" evidence="2">
    <location>
        <begin position="221"/>
        <end position="239"/>
    </location>
</feature>
<gene>
    <name evidence="3" type="ORF">FHR80_003024</name>
</gene>
<proteinExistence type="inferred from homology"/>
<comment type="caution">
    <text evidence="3">The sequence shown here is derived from an EMBL/GenBank/DDBJ whole genome shotgun (WGS) entry which is preliminary data.</text>
</comment>
<comment type="similarity">
    <text evidence="1">Belongs to the phD/YefM antitoxin family.</text>
</comment>
<dbReference type="SUPFAM" id="SSF143120">
    <property type="entry name" value="YefM-like"/>
    <property type="match status" value="1"/>
</dbReference>
<dbReference type="Proteomes" id="UP000518206">
    <property type="component" value="Unassembled WGS sequence"/>
</dbReference>
<evidence type="ECO:0000256" key="1">
    <source>
        <dbReference type="ARBA" id="ARBA00009981"/>
    </source>
</evidence>
<accession>A0A7W4UH68</accession>
<protein>
    <submittedName>
        <fullName evidence="3">Prevent-host-death family protein</fullName>
    </submittedName>
</protein>
<dbReference type="EMBL" id="JACHVX010000004">
    <property type="protein sequence ID" value="MBB2924096.1"/>
    <property type="molecule type" value="Genomic_DNA"/>
</dbReference>
<evidence type="ECO:0000256" key="2">
    <source>
        <dbReference type="SAM" id="MobiDB-lite"/>
    </source>
</evidence>